<gene>
    <name evidence="9" type="ORF">FHS21_005667</name>
</gene>
<comment type="cofactor">
    <cofactor evidence="1">
        <name>Mg(2+)</name>
        <dbReference type="ChEBI" id="CHEBI:18420"/>
    </cofactor>
</comment>
<dbReference type="PANTHER" id="PTHR33653:SF1">
    <property type="entry name" value="RIBONUCLEASE VAPC2"/>
    <property type="match status" value="1"/>
</dbReference>
<dbReference type="SUPFAM" id="SSF88723">
    <property type="entry name" value="PIN domain-like"/>
    <property type="match status" value="1"/>
</dbReference>
<accession>A0A839UGZ7</accession>
<keyword evidence="2" id="KW-1277">Toxin-antitoxin system</keyword>
<dbReference type="GO" id="GO:0016787">
    <property type="term" value="F:hydrolase activity"/>
    <property type="evidence" value="ECO:0007669"/>
    <property type="project" value="UniProtKB-KW"/>
</dbReference>
<dbReference type="Gene3D" id="3.40.50.1010">
    <property type="entry name" value="5'-nuclease"/>
    <property type="match status" value="1"/>
</dbReference>
<dbReference type="AlphaFoldDB" id="A0A839UGZ7"/>
<dbReference type="RefSeq" id="WP_183664956.1">
    <property type="nucleotide sequence ID" value="NZ_JACHXN010000028.1"/>
</dbReference>
<dbReference type="InterPro" id="IPR002716">
    <property type="entry name" value="PIN_dom"/>
</dbReference>
<evidence type="ECO:0000256" key="1">
    <source>
        <dbReference type="ARBA" id="ARBA00001946"/>
    </source>
</evidence>
<keyword evidence="3" id="KW-0540">Nuclease</keyword>
<dbReference type="Proteomes" id="UP000554520">
    <property type="component" value="Unassembled WGS sequence"/>
</dbReference>
<sequence length="180" mass="20428">MPGFKLFVLDTSVVSEFSKLRPKEAFLEFLDEYPAHHLAIPFPVLVELTTGIEKKMGEQPLRARQLRRWLNLLMATDIQFLPADERVCSIYSKMLVTPQLGNFWIVCPGSKKKPGMDLMIAATAIAYGCPVATSNVKDFVEIHHYFPMDGIFDPTKGEWAVLPTSLDRPDKLLRQRFDSA</sequence>
<dbReference type="EMBL" id="JACHXN010000028">
    <property type="protein sequence ID" value="MBB3149215.1"/>
    <property type="molecule type" value="Genomic_DNA"/>
</dbReference>
<evidence type="ECO:0000313" key="9">
    <source>
        <dbReference type="EMBL" id="MBB3149215.1"/>
    </source>
</evidence>
<evidence type="ECO:0000256" key="7">
    <source>
        <dbReference type="ARBA" id="ARBA00038093"/>
    </source>
</evidence>
<evidence type="ECO:0000259" key="8">
    <source>
        <dbReference type="Pfam" id="PF01850"/>
    </source>
</evidence>
<name>A0A839UGZ7_9HYPH</name>
<evidence type="ECO:0000256" key="3">
    <source>
        <dbReference type="ARBA" id="ARBA00022722"/>
    </source>
</evidence>
<keyword evidence="6" id="KW-0460">Magnesium</keyword>
<dbReference type="GO" id="GO:0004518">
    <property type="term" value="F:nuclease activity"/>
    <property type="evidence" value="ECO:0007669"/>
    <property type="project" value="UniProtKB-KW"/>
</dbReference>
<proteinExistence type="inferred from homology"/>
<protein>
    <recommendedName>
        <fullName evidence="8">PIN domain-containing protein</fullName>
    </recommendedName>
</protein>
<reference evidence="9 10" key="1">
    <citation type="submission" date="2020-08" db="EMBL/GenBank/DDBJ databases">
        <title>Genomic Encyclopedia of Type Strains, Phase III (KMG-III): the genomes of soil and plant-associated and newly described type strains.</title>
        <authorList>
            <person name="Whitman W."/>
        </authorList>
    </citation>
    <scope>NUCLEOTIDE SEQUENCE [LARGE SCALE GENOMIC DNA]</scope>
    <source>
        <strain evidence="9 10">CECT 7015</strain>
    </source>
</reference>
<keyword evidence="4" id="KW-0479">Metal-binding</keyword>
<dbReference type="InterPro" id="IPR029060">
    <property type="entry name" value="PIN-like_dom_sf"/>
</dbReference>
<keyword evidence="10" id="KW-1185">Reference proteome</keyword>
<dbReference type="Pfam" id="PF01850">
    <property type="entry name" value="PIN"/>
    <property type="match status" value="1"/>
</dbReference>
<dbReference type="PANTHER" id="PTHR33653">
    <property type="entry name" value="RIBONUCLEASE VAPC2"/>
    <property type="match status" value="1"/>
</dbReference>
<comment type="similarity">
    <text evidence="7">Belongs to the PINc/VapC protein family.</text>
</comment>
<feature type="domain" description="PIN" evidence="8">
    <location>
        <begin position="8"/>
        <end position="135"/>
    </location>
</feature>
<evidence type="ECO:0000256" key="4">
    <source>
        <dbReference type="ARBA" id="ARBA00022723"/>
    </source>
</evidence>
<evidence type="ECO:0000256" key="5">
    <source>
        <dbReference type="ARBA" id="ARBA00022801"/>
    </source>
</evidence>
<dbReference type="GO" id="GO:0046872">
    <property type="term" value="F:metal ion binding"/>
    <property type="evidence" value="ECO:0007669"/>
    <property type="project" value="UniProtKB-KW"/>
</dbReference>
<organism evidence="9 10">
    <name type="scientific">Phyllobacterium trifolii</name>
    <dbReference type="NCBI Taxonomy" id="300193"/>
    <lineage>
        <taxon>Bacteria</taxon>
        <taxon>Pseudomonadati</taxon>
        <taxon>Pseudomonadota</taxon>
        <taxon>Alphaproteobacteria</taxon>
        <taxon>Hyphomicrobiales</taxon>
        <taxon>Phyllobacteriaceae</taxon>
        <taxon>Phyllobacterium</taxon>
    </lineage>
</organism>
<evidence type="ECO:0000256" key="2">
    <source>
        <dbReference type="ARBA" id="ARBA00022649"/>
    </source>
</evidence>
<comment type="caution">
    <text evidence="9">The sequence shown here is derived from an EMBL/GenBank/DDBJ whole genome shotgun (WGS) entry which is preliminary data.</text>
</comment>
<dbReference type="InterPro" id="IPR050556">
    <property type="entry name" value="Type_II_TA_system_RNase"/>
</dbReference>
<evidence type="ECO:0000313" key="10">
    <source>
        <dbReference type="Proteomes" id="UP000554520"/>
    </source>
</evidence>
<keyword evidence="5" id="KW-0378">Hydrolase</keyword>
<evidence type="ECO:0000256" key="6">
    <source>
        <dbReference type="ARBA" id="ARBA00022842"/>
    </source>
</evidence>